<reference evidence="2" key="1">
    <citation type="submission" date="2023-02" db="EMBL/GenBank/DDBJ databases">
        <title>Identification and recombinant expression of a fungal hydrolase from Papiliotrema laurentii that hydrolyzes apple cutin and clears colloidal polyester polyurethane.</title>
        <authorList>
            <consortium name="DOE Joint Genome Institute"/>
            <person name="Roman V.A."/>
            <person name="Bojanowski C."/>
            <person name="Crable B.R."/>
            <person name="Wagner D.N."/>
            <person name="Hung C.S."/>
            <person name="Nadeau L.J."/>
            <person name="Schratz L."/>
            <person name="Haridas S."/>
            <person name="Pangilinan J."/>
            <person name="Lipzen A."/>
            <person name="Na H."/>
            <person name="Yan M."/>
            <person name="Ng V."/>
            <person name="Grigoriev I.V."/>
            <person name="Spatafora J.W."/>
            <person name="Barlow D."/>
            <person name="Biffinger J."/>
            <person name="Kelley-Loughnane N."/>
            <person name="Varaljay V.A."/>
            <person name="Crookes-Goodson W.J."/>
        </authorList>
    </citation>
    <scope>NUCLEOTIDE SEQUENCE</scope>
    <source>
        <strain evidence="2">5307AH</strain>
    </source>
</reference>
<evidence type="ECO:0000313" key="2">
    <source>
        <dbReference type="EMBL" id="KAK1921140.1"/>
    </source>
</evidence>
<feature type="region of interest" description="Disordered" evidence="1">
    <location>
        <begin position="1"/>
        <end position="27"/>
    </location>
</feature>
<sequence length="266" mass="28970">MEPLSNTEPPDDAVSSPDRRGPNGMGLNRDLALYQRGFLCCQKGFQDLWEGGGSVNLPVWIMISEDGPHPPSGGAQQDRVYSCMHIYLSLPTTPWDPDQRPITTVQAHAPTNRSMGRVSNAEPPDEEGRDVCEGSKVFFVWTDDVVSAFVETAPLGPVVSAVDVLEAGFAPAGPNAARSISPKGPDTLDGSSFVMSLQAQRVQSGDKMSRSTRRQIWKTRAGKGIGHQRGRFGDSQGMRPDSMNDGYNTGHLRNAYSCTTEDYRCH</sequence>
<proteinExistence type="predicted"/>
<organism evidence="2 3">
    <name type="scientific">Papiliotrema laurentii</name>
    <name type="common">Cryptococcus laurentii</name>
    <dbReference type="NCBI Taxonomy" id="5418"/>
    <lineage>
        <taxon>Eukaryota</taxon>
        <taxon>Fungi</taxon>
        <taxon>Dikarya</taxon>
        <taxon>Basidiomycota</taxon>
        <taxon>Agaricomycotina</taxon>
        <taxon>Tremellomycetes</taxon>
        <taxon>Tremellales</taxon>
        <taxon>Rhynchogastremaceae</taxon>
        <taxon>Papiliotrema</taxon>
    </lineage>
</organism>
<feature type="region of interest" description="Disordered" evidence="1">
    <location>
        <begin position="109"/>
        <end position="129"/>
    </location>
</feature>
<accession>A0AAD9CTD0</accession>
<dbReference type="AlphaFoldDB" id="A0AAD9CTD0"/>
<evidence type="ECO:0000313" key="3">
    <source>
        <dbReference type="Proteomes" id="UP001182556"/>
    </source>
</evidence>
<evidence type="ECO:0000256" key="1">
    <source>
        <dbReference type="SAM" id="MobiDB-lite"/>
    </source>
</evidence>
<dbReference type="EMBL" id="JAODAN010000011">
    <property type="protein sequence ID" value="KAK1921140.1"/>
    <property type="molecule type" value="Genomic_DNA"/>
</dbReference>
<feature type="region of interest" description="Disordered" evidence="1">
    <location>
        <begin position="222"/>
        <end position="251"/>
    </location>
</feature>
<name>A0AAD9CTD0_PAPLA</name>
<protein>
    <submittedName>
        <fullName evidence="2">Uncharacterized protein</fullName>
    </submittedName>
</protein>
<keyword evidence="3" id="KW-1185">Reference proteome</keyword>
<dbReference type="Proteomes" id="UP001182556">
    <property type="component" value="Unassembled WGS sequence"/>
</dbReference>
<comment type="caution">
    <text evidence="2">The sequence shown here is derived from an EMBL/GenBank/DDBJ whole genome shotgun (WGS) entry which is preliminary data.</text>
</comment>
<gene>
    <name evidence="2" type="ORF">DB88DRAFT_475046</name>
</gene>